<dbReference type="GeneID" id="19319237"/>
<feature type="compositionally biased region" description="Low complexity" evidence="1">
    <location>
        <begin position="391"/>
        <end position="407"/>
    </location>
</feature>
<dbReference type="Proteomes" id="UP000053664">
    <property type="component" value="Unassembled WGS sequence"/>
</dbReference>
<evidence type="ECO:0000313" key="3">
    <source>
        <dbReference type="Proteomes" id="UP000053664"/>
    </source>
</evidence>
<proteinExistence type="predicted"/>
<organism evidence="2 3">
    <name type="scientific">Pseudozyma flocculosa PF-1</name>
    <dbReference type="NCBI Taxonomy" id="1277687"/>
    <lineage>
        <taxon>Eukaryota</taxon>
        <taxon>Fungi</taxon>
        <taxon>Dikarya</taxon>
        <taxon>Basidiomycota</taxon>
        <taxon>Ustilaginomycotina</taxon>
        <taxon>Ustilaginomycetes</taxon>
        <taxon>Ustilaginales</taxon>
        <taxon>Ustilaginaceae</taxon>
        <taxon>Pseudozyma</taxon>
    </lineage>
</organism>
<feature type="compositionally biased region" description="Basic and acidic residues" evidence="1">
    <location>
        <begin position="609"/>
        <end position="625"/>
    </location>
</feature>
<protein>
    <submittedName>
        <fullName evidence="2">Uncharacterized protein</fullName>
    </submittedName>
</protein>
<feature type="region of interest" description="Disordered" evidence="1">
    <location>
        <begin position="511"/>
        <end position="547"/>
    </location>
</feature>
<feature type="compositionally biased region" description="Low complexity" evidence="1">
    <location>
        <begin position="586"/>
        <end position="597"/>
    </location>
</feature>
<evidence type="ECO:0000313" key="2">
    <source>
        <dbReference type="EMBL" id="EPQ27216.1"/>
    </source>
</evidence>
<dbReference type="EMBL" id="KE361640">
    <property type="protein sequence ID" value="EPQ27216.1"/>
    <property type="molecule type" value="Genomic_DNA"/>
</dbReference>
<evidence type="ECO:0000256" key="1">
    <source>
        <dbReference type="SAM" id="MobiDB-lite"/>
    </source>
</evidence>
<feature type="region of interest" description="Disordered" evidence="1">
    <location>
        <begin position="675"/>
        <end position="729"/>
    </location>
</feature>
<feature type="region of interest" description="Disordered" evidence="1">
    <location>
        <begin position="370"/>
        <end position="407"/>
    </location>
</feature>
<gene>
    <name evidence="2" type="ORF">PFL1_05139</name>
</gene>
<reference evidence="2 3" key="1">
    <citation type="journal article" date="2013" name="Plant Cell">
        <title>The transition from a phytopathogenic smut ancestor to an anamorphic biocontrol agent deciphered by comparative whole-genome analysis.</title>
        <authorList>
            <person name="Lefebvre F."/>
            <person name="Joly D.L."/>
            <person name="Labbe C."/>
            <person name="Teichmann B."/>
            <person name="Linning R."/>
            <person name="Belzile F."/>
            <person name="Bakkeren G."/>
            <person name="Belanger R.R."/>
        </authorList>
    </citation>
    <scope>NUCLEOTIDE SEQUENCE [LARGE SCALE GENOMIC DNA]</scope>
    <source>
        <strain evidence="2 3">PF-1</strain>
    </source>
</reference>
<feature type="region of interest" description="Disordered" evidence="1">
    <location>
        <begin position="212"/>
        <end position="248"/>
    </location>
</feature>
<feature type="region of interest" description="Disordered" evidence="1">
    <location>
        <begin position="585"/>
        <end position="643"/>
    </location>
</feature>
<dbReference type="AlphaFoldDB" id="A0A061H9D1"/>
<dbReference type="RefSeq" id="XP_007880860.1">
    <property type="nucleotide sequence ID" value="XM_007882669.1"/>
</dbReference>
<dbReference type="OrthoDB" id="10689121at2759"/>
<dbReference type="KEGG" id="pfp:PFL1_05139"/>
<name>A0A061H9D1_9BASI</name>
<feature type="compositionally biased region" description="Polar residues" evidence="1">
    <location>
        <begin position="712"/>
        <end position="729"/>
    </location>
</feature>
<accession>A0A061H9D1</accession>
<feature type="region of interest" description="Disordered" evidence="1">
    <location>
        <begin position="1"/>
        <end position="24"/>
    </location>
</feature>
<feature type="compositionally biased region" description="Acidic residues" evidence="1">
    <location>
        <begin position="684"/>
        <end position="694"/>
    </location>
</feature>
<dbReference type="HOGENOM" id="CLU_379976_0_0_1"/>
<sequence length="729" mass="77034">MSYEPLTARPTSPRNRPEGLRLPYRASAMDRPASALAEYPHRPDGFTPFVKADVFAHQTALQEPSDGPGSHLAGSGEGSWLLLASGRYQARGSAMNAGGGQSEGQPEDRLVVLQPTLQGQTRQLARQIGLSYLDAGAIQLYLEIEGDRVATPLRVGMTEASWKLAFARFFPAPRRGTHDPYARRESGKCGGGTWRHHGEVFDLVNGQQRRESLAATTARSFSEPATPDAGGVSGAASPSARPVHTDTSLERLPLPPLAVRTGLPIAARVAFVVAELALAQSFPLTHRSTSLPGATPRQASFARMVTSSIPNFREDDALKDVGSSRIGIANHHSLSTTPISNNLESSDDEGALTGKAERFDFGGRALGNLPTLSSSGRDHIGGSGDYGLVKPASSPSLSESSSDVSPALLGVDGQFETRDLRLRETPLSISPLGITVPDDGQGGSLRSGAMRRRAATGLPPLRQSLIAPTAIFAAREDPGPAEGCKYFLADAERQSASDRLRSFLFGAGSSASAVRNGQGRGNGYGEDERDRSTSLNTDAESFEHRSSYSARTSMSSLFSVPHETEWPMAHGSHVDLALARYGQLPASSGHSAKGSGSPESLDVPSPHNWRRDSSDQVRARSHDTALDLPSYQPMSPSSAWAGLEGRAQSPDALRKLCLAASDWQGGVFATDGQHLAQPAGEGNGDCDGDGEGEGASDAWLSQRASLPPLVSTAVTPTPRHTSLTDTADC</sequence>